<gene>
    <name evidence="2" type="ORF">FJT64_018496</name>
</gene>
<dbReference type="Proteomes" id="UP000440578">
    <property type="component" value="Unassembled WGS sequence"/>
</dbReference>
<evidence type="ECO:0000313" key="2">
    <source>
        <dbReference type="EMBL" id="KAF0310514.1"/>
    </source>
</evidence>
<sequence>MDARKQFNSAAEPARRRRPRRRQDNGALAAFILHLMQIENRRNCELPYYRTHRRVAGMVHDRTRYNSMELASGSTSERNADTDGAVADNTNGSEDVSANRPAETSMGQEAEEVSHNFMVESMNCNDSKTRTCYSV</sequence>
<feature type="region of interest" description="Disordered" evidence="1">
    <location>
        <begin position="67"/>
        <end position="109"/>
    </location>
</feature>
<accession>A0A6A4X3C5</accession>
<name>A0A6A4X3C5_AMPAM</name>
<evidence type="ECO:0000313" key="3">
    <source>
        <dbReference type="Proteomes" id="UP000440578"/>
    </source>
</evidence>
<dbReference type="EMBL" id="VIIS01000305">
    <property type="protein sequence ID" value="KAF0310514.1"/>
    <property type="molecule type" value="Genomic_DNA"/>
</dbReference>
<keyword evidence="3" id="KW-1185">Reference proteome</keyword>
<dbReference type="AlphaFoldDB" id="A0A6A4X3C5"/>
<proteinExistence type="predicted"/>
<protein>
    <submittedName>
        <fullName evidence="2">Uncharacterized protein</fullName>
    </submittedName>
</protein>
<reference evidence="2 3" key="1">
    <citation type="submission" date="2019-07" db="EMBL/GenBank/DDBJ databases">
        <title>Draft genome assembly of a fouling barnacle, Amphibalanus amphitrite (Darwin, 1854): The first reference genome for Thecostraca.</title>
        <authorList>
            <person name="Kim W."/>
        </authorList>
    </citation>
    <scope>NUCLEOTIDE SEQUENCE [LARGE SCALE GENOMIC DNA]</scope>
    <source>
        <strain evidence="2">SNU_AA5</strain>
        <tissue evidence="2">Soma without cirri and trophi</tissue>
    </source>
</reference>
<organism evidence="2 3">
    <name type="scientific">Amphibalanus amphitrite</name>
    <name type="common">Striped barnacle</name>
    <name type="synonym">Balanus amphitrite</name>
    <dbReference type="NCBI Taxonomy" id="1232801"/>
    <lineage>
        <taxon>Eukaryota</taxon>
        <taxon>Metazoa</taxon>
        <taxon>Ecdysozoa</taxon>
        <taxon>Arthropoda</taxon>
        <taxon>Crustacea</taxon>
        <taxon>Multicrustacea</taxon>
        <taxon>Cirripedia</taxon>
        <taxon>Thoracica</taxon>
        <taxon>Thoracicalcarea</taxon>
        <taxon>Balanomorpha</taxon>
        <taxon>Balanoidea</taxon>
        <taxon>Balanidae</taxon>
        <taxon>Amphibalaninae</taxon>
        <taxon>Amphibalanus</taxon>
    </lineage>
</organism>
<comment type="caution">
    <text evidence="2">The sequence shown here is derived from an EMBL/GenBank/DDBJ whole genome shotgun (WGS) entry which is preliminary data.</text>
</comment>
<feature type="region of interest" description="Disordered" evidence="1">
    <location>
        <begin position="1"/>
        <end position="23"/>
    </location>
</feature>
<evidence type="ECO:0000256" key="1">
    <source>
        <dbReference type="SAM" id="MobiDB-lite"/>
    </source>
</evidence>